<dbReference type="GO" id="GO:0016020">
    <property type="term" value="C:membrane"/>
    <property type="evidence" value="ECO:0007669"/>
    <property type="project" value="UniProtKB-SubCell"/>
</dbReference>
<evidence type="ECO:0000256" key="2">
    <source>
        <dbReference type="ARBA" id="ARBA00022676"/>
    </source>
</evidence>
<dbReference type="OrthoDB" id="191334at2759"/>
<dbReference type="STRING" id="554055.A0A2P6VHH2"/>
<evidence type="ECO:0000313" key="6">
    <source>
        <dbReference type="EMBL" id="PSC73532.1"/>
    </source>
</evidence>
<keyword evidence="7" id="KW-1185">Reference proteome</keyword>
<evidence type="ECO:0000313" key="7">
    <source>
        <dbReference type="Proteomes" id="UP000239649"/>
    </source>
</evidence>
<evidence type="ECO:0000256" key="4">
    <source>
        <dbReference type="ARBA" id="ARBA00023136"/>
    </source>
</evidence>
<dbReference type="PANTHER" id="PTHR31042:SF150">
    <property type="entry name" value="OS06G0661900 PROTEIN"/>
    <property type="match status" value="1"/>
</dbReference>
<proteinExistence type="predicted"/>
<dbReference type="InterPro" id="IPR003406">
    <property type="entry name" value="Glyco_trans_14"/>
</dbReference>
<dbReference type="GO" id="GO:0003743">
    <property type="term" value="F:translation initiation factor activity"/>
    <property type="evidence" value="ECO:0007669"/>
    <property type="project" value="UniProtKB-KW"/>
</dbReference>
<organism evidence="6 7">
    <name type="scientific">Micractinium conductrix</name>
    <dbReference type="NCBI Taxonomy" id="554055"/>
    <lineage>
        <taxon>Eukaryota</taxon>
        <taxon>Viridiplantae</taxon>
        <taxon>Chlorophyta</taxon>
        <taxon>core chlorophytes</taxon>
        <taxon>Trebouxiophyceae</taxon>
        <taxon>Chlorellales</taxon>
        <taxon>Chlorellaceae</taxon>
        <taxon>Chlorella clade</taxon>
        <taxon>Micractinium</taxon>
    </lineage>
</organism>
<dbReference type="GO" id="GO:0016757">
    <property type="term" value="F:glycosyltransferase activity"/>
    <property type="evidence" value="ECO:0007669"/>
    <property type="project" value="UniProtKB-KW"/>
</dbReference>
<keyword evidence="3" id="KW-0808">Transferase</keyword>
<evidence type="ECO:0000256" key="3">
    <source>
        <dbReference type="ARBA" id="ARBA00022679"/>
    </source>
</evidence>
<keyword evidence="4" id="KW-0472">Membrane</keyword>
<reference evidence="6 7" key="1">
    <citation type="journal article" date="2018" name="Plant J.">
        <title>Genome sequences of Chlorella sorokiniana UTEX 1602 and Micractinium conductrix SAG 241.80: implications to maltose excretion by a green alga.</title>
        <authorList>
            <person name="Arriola M.B."/>
            <person name="Velmurugan N."/>
            <person name="Zhang Y."/>
            <person name="Plunkett M.H."/>
            <person name="Hondzo H."/>
            <person name="Barney B.M."/>
        </authorList>
    </citation>
    <scope>NUCLEOTIDE SEQUENCE [LARGE SCALE GENOMIC DNA]</scope>
    <source>
        <strain evidence="6 7">SAG 241.80</strain>
    </source>
</reference>
<keyword evidence="5" id="KW-0325">Glycoprotein</keyword>
<dbReference type="Pfam" id="PF02485">
    <property type="entry name" value="Branch"/>
    <property type="match status" value="1"/>
</dbReference>
<name>A0A2P6VHH2_9CHLO</name>
<gene>
    <name evidence="6" type="ORF">C2E20_3490</name>
</gene>
<dbReference type="PANTHER" id="PTHR31042">
    <property type="entry name" value="CORE-2/I-BRANCHING BETA-1,6-N-ACETYLGLUCOSAMINYLTRANSFERASE FAMILY PROTEIN-RELATED"/>
    <property type="match status" value="1"/>
</dbReference>
<evidence type="ECO:0000256" key="1">
    <source>
        <dbReference type="ARBA" id="ARBA00004606"/>
    </source>
</evidence>
<protein>
    <submittedName>
        <fullName evidence="6">Transcription initiation factor TFIID subunit 13</fullName>
    </submittedName>
</protein>
<sequence length="544" mass="59327">MLFLVKGRLRHEALWRAWFERAAGLLPTRAVASALCTGSDNLPSVLAACAAAVAGPPIQDPAAAAAAAVAAAAEAGGQRNASAAAAATAAGAAAAAAAAQQQTKRRDLSGSANWAHWLSDHLGAPAKERGPPPPSVLDGQHLFDIYVHPHPNFTGYPPGALLHGRELADSERVATAWGTHTLVEAAEALLTAALRNPRNQKFLMLSESDLPLYSPHATYVQLMSEHRSRVNACNTTQGWNLDFYRWVDRMGNGRYLHKHQWRKSSQWFVLTRRHAELILADWRIERVFRKHCKTTFEADRNSERVCYSDEHYFPTLLATHGLDNETDCQGRLMDVDWGRVHSTSPHPWEYKAGEVRDQLFEGLRRTWREGCSHAASALEAAPAAFMPQAQLFEAAVQAAAGAVEGSVAEAQRAGRGICHEMLLRQQQAPAYPALGPQCPLLARKFQEHTIRPALMALAPCDSSALILNDGTCPGEGELQRYWRQQWWCAAPWVLLCSCVLTVALAVHAHVPLHVLARALVQASRRRRSCGCSGAAGVSTPLLDV</sequence>
<comment type="subcellular location">
    <subcellularLocation>
        <location evidence="1">Membrane</location>
        <topology evidence="1">Single-pass type II membrane protein</topology>
    </subcellularLocation>
</comment>
<evidence type="ECO:0000256" key="5">
    <source>
        <dbReference type="ARBA" id="ARBA00023180"/>
    </source>
</evidence>
<keyword evidence="2" id="KW-0328">Glycosyltransferase</keyword>
<dbReference type="InterPro" id="IPR044174">
    <property type="entry name" value="BC10-like"/>
</dbReference>
<dbReference type="AlphaFoldDB" id="A0A2P6VHH2"/>
<comment type="caution">
    <text evidence="6">The sequence shown here is derived from an EMBL/GenBank/DDBJ whole genome shotgun (WGS) entry which is preliminary data.</text>
</comment>
<accession>A0A2P6VHH2</accession>
<dbReference type="EMBL" id="LHPF02000007">
    <property type="protein sequence ID" value="PSC73532.1"/>
    <property type="molecule type" value="Genomic_DNA"/>
</dbReference>
<dbReference type="Proteomes" id="UP000239649">
    <property type="component" value="Unassembled WGS sequence"/>
</dbReference>